<dbReference type="AlphaFoldDB" id="A0AA39FN22"/>
<proteinExistence type="predicted"/>
<evidence type="ECO:0000313" key="2">
    <source>
        <dbReference type="EMBL" id="KAK0172637.1"/>
    </source>
</evidence>
<accession>A0AA39FN22</accession>
<dbReference type="EMBL" id="JAQQBS010000002">
    <property type="protein sequence ID" value="KAK0172637.1"/>
    <property type="molecule type" value="Genomic_DNA"/>
</dbReference>
<evidence type="ECO:0008006" key="4">
    <source>
        <dbReference type="Google" id="ProtNLM"/>
    </source>
</evidence>
<evidence type="ECO:0000313" key="3">
    <source>
        <dbReference type="Proteomes" id="UP001168990"/>
    </source>
</evidence>
<name>A0AA39FN22_9HYME</name>
<comment type="caution">
    <text evidence="2">The sequence shown here is derived from an EMBL/GenBank/DDBJ whole genome shotgun (WGS) entry which is preliminary data.</text>
</comment>
<dbReference type="Proteomes" id="UP001168990">
    <property type="component" value="Unassembled WGS sequence"/>
</dbReference>
<evidence type="ECO:0000256" key="1">
    <source>
        <dbReference type="SAM" id="MobiDB-lite"/>
    </source>
</evidence>
<reference evidence="2" key="1">
    <citation type="journal article" date="2023" name="bioRxiv">
        <title>Scaffold-level genome assemblies of two parasitoid biocontrol wasps reveal the parthenogenesis mechanism and an associated novel virus.</title>
        <authorList>
            <person name="Inwood S."/>
            <person name="Skelly J."/>
            <person name="Guhlin J."/>
            <person name="Harrop T."/>
            <person name="Goldson S."/>
            <person name="Dearden P."/>
        </authorList>
    </citation>
    <scope>NUCLEOTIDE SEQUENCE</scope>
    <source>
        <strain evidence="2">Irish</strain>
        <tissue evidence="2">Whole body</tissue>
    </source>
</reference>
<gene>
    <name evidence="2" type="ORF">PV328_005933</name>
</gene>
<keyword evidence="3" id="KW-1185">Reference proteome</keyword>
<protein>
    <recommendedName>
        <fullName evidence="4">Protein pinocchio</fullName>
    </recommendedName>
</protein>
<sequence length="184" mass="20636">MYIGRVRRVISPRSLNVFFFFLPVSAHPSYILTWQTSVSNQSKKMSGTSVEPSAETPSKHGSSNSLTCQSRSDSFENLHGSHPQYQDTVVTIEELRAQLNSCFTCGVSWIQEHVTLDCGECGDYPLERPCPMCDGRCRVTWKRNITASHTTRKARWTGQCGFSCSNPTTHEENIPALEKLRATS</sequence>
<feature type="region of interest" description="Disordered" evidence="1">
    <location>
        <begin position="43"/>
        <end position="75"/>
    </location>
</feature>
<feature type="compositionally biased region" description="Polar residues" evidence="1">
    <location>
        <begin position="43"/>
        <end position="72"/>
    </location>
</feature>
<reference evidence="2" key="2">
    <citation type="submission" date="2023-03" db="EMBL/GenBank/DDBJ databases">
        <authorList>
            <person name="Inwood S.N."/>
            <person name="Skelly J.G."/>
            <person name="Guhlin J."/>
            <person name="Harrop T.W.R."/>
            <person name="Goldson S.G."/>
            <person name="Dearden P.K."/>
        </authorList>
    </citation>
    <scope>NUCLEOTIDE SEQUENCE</scope>
    <source>
        <strain evidence="2">Irish</strain>
        <tissue evidence="2">Whole body</tissue>
    </source>
</reference>
<organism evidence="2 3">
    <name type="scientific">Microctonus aethiopoides</name>
    <dbReference type="NCBI Taxonomy" id="144406"/>
    <lineage>
        <taxon>Eukaryota</taxon>
        <taxon>Metazoa</taxon>
        <taxon>Ecdysozoa</taxon>
        <taxon>Arthropoda</taxon>
        <taxon>Hexapoda</taxon>
        <taxon>Insecta</taxon>
        <taxon>Pterygota</taxon>
        <taxon>Neoptera</taxon>
        <taxon>Endopterygota</taxon>
        <taxon>Hymenoptera</taxon>
        <taxon>Apocrita</taxon>
        <taxon>Ichneumonoidea</taxon>
        <taxon>Braconidae</taxon>
        <taxon>Euphorinae</taxon>
        <taxon>Microctonus</taxon>
    </lineage>
</organism>